<gene>
    <name evidence="1" type="ORF">CORC01_02109</name>
</gene>
<dbReference type="AlphaFoldDB" id="A0A1G4BN49"/>
<dbReference type="EMBL" id="MJBS01000011">
    <property type="protein sequence ID" value="OHF02713.1"/>
    <property type="molecule type" value="Genomic_DNA"/>
</dbReference>
<dbReference type="RefSeq" id="XP_022479852.1">
    <property type="nucleotide sequence ID" value="XM_022613761.1"/>
</dbReference>
<dbReference type="OrthoDB" id="10619990at2759"/>
<sequence>MSDGARNVKKLSIDAEPIQASSRSPRCLLIGNAPPKFVTDLSSSLLGHVILPLTLRSSSLQTTNDPPPDDNPWGGAELWMASPSANGLFLFGGTPGSVLTTIMLLRPIQCASESKTGREREKMSRSRRRRLRGTFASWQTRVEYHRAPTCSAASSTLPTNNPCRLQTLLSLSIRRASFPSSHVLDPDAMPQL</sequence>
<comment type="caution">
    <text evidence="1">The sequence shown here is derived from an EMBL/GenBank/DDBJ whole genome shotgun (WGS) entry which is preliminary data.</text>
</comment>
<keyword evidence="2" id="KW-1185">Reference proteome</keyword>
<evidence type="ECO:0000313" key="2">
    <source>
        <dbReference type="Proteomes" id="UP000176998"/>
    </source>
</evidence>
<reference evidence="1 2" key="1">
    <citation type="submission" date="2016-09" db="EMBL/GenBank/DDBJ databases">
        <authorList>
            <person name="Capua I."/>
            <person name="De Benedictis P."/>
            <person name="Joannis T."/>
            <person name="Lombin L.H."/>
            <person name="Cattoli G."/>
        </authorList>
    </citation>
    <scope>NUCLEOTIDE SEQUENCE [LARGE SCALE GENOMIC DNA]</scope>
    <source>
        <strain evidence="1 2">IMI 309357</strain>
    </source>
</reference>
<name>A0A1G4BN49_9PEZI</name>
<accession>A0A1G4BN49</accession>
<dbReference type="GeneID" id="34555271"/>
<proteinExistence type="predicted"/>
<evidence type="ECO:0000313" key="1">
    <source>
        <dbReference type="EMBL" id="OHF02713.1"/>
    </source>
</evidence>
<organism evidence="1 2">
    <name type="scientific">Colletotrichum orchidophilum</name>
    <dbReference type="NCBI Taxonomy" id="1209926"/>
    <lineage>
        <taxon>Eukaryota</taxon>
        <taxon>Fungi</taxon>
        <taxon>Dikarya</taxon>
        <taxon>Ascomycota</taxon>
        <taxon>Pezizomycotina</taxon>
        <taxon>Sordariomycetes</taxon>
        <taxon>Hypocreomycetidae</taxon>
        <taxon>Glomerellales</taxon>
        <taxon>Glomerellaceae</taxon>
        <taxon>Colletotrichum</taxon>
    </lineage>
</organism>
<protein>
    <submittedName>
        <fullName evidence="1">Uncharacterized protein</fullName>
    </submittedName>
</protein>
<dbReference type="Proteomes" id="UP000176998">
    <property type="component" value="Unassembled WGS sequence"/>
</dbReference>